<evidence type="ECO:0000313" key="1">
    <source>
        <dbReference type="EMBL" id="KAD2034906.1"/>
    </source>
</evidence>
<gene>
    <name evidence="1" type="ORF">E3N88_41983</name>
</gene>
<sequence>MDKITVLEDARKHIIQLQTRVKELEETCAKGKDIIEELGVSKELMSKFCGGHEDVACSSHDTNYLSSFSTFDPVIKARISGRKMLVRIYCMRSPSILLKTLTEMERLRIIVECCSVLPFDTVHLITIIAQTSDEVVITARYLVKCLLSTLKGFH</sequence>
<dbReference type="AlphaFoldDB" id="A0A5N6LJ29"/>
<dbReference type="EMBL" id="SZYD01000222">
    <property type="protein sequence ID" value="KAD2034906.1"/>
    <property type="molecule type" value="Genomic_DNA"/>
</dbReference>
<dbReference type="InterPro" id="IPR052610">
    <property type="entry name" value="bHLH_transcription_regulator"/>
</dbReference>
<evidence type="ECO:0008006" key="3">
    <source>
        <dbReference type="Google" id="ProtNLM"/>
    </source>
</evidence>
<dbReference type="PANTHER" id="PTHR45959">
    <property type="entry name" value="BHLH TRANSCRIPTION FACTOR"/>
    <property type="match status" value="1"/>
</dbReference>
<proteinExistence type="predicted"/>
<reference evidence="1 2" key="1">
    <citation type="submission" date="2019-05" db="EMBL/GenBank/DDBJ databases">
        <title>Mikania micrantha, genome provides insights into the molecular mechanism of rapid growth.</title>
        <authorList>
            <person name="Liu B."/>
        </authorList>
    </citation>
    <scope>NUCLEOTIDE SEQUENCE [LARGE SCALE GENOMIC DNA]</scope>
    <source>
        <strain evidence="1">NLD-2019</strain>
        <tissue evidence="1">Leaf</tissue>
    </source>
</reference>
<comment type="caution">
    <text evidence="1">The sequence shown here is derived from an EMBL/GenBank/DDBJ whole genome shotgun (WGS) entry which is preliminary data.</text>
</comment>
<evidence type="ECO:0000313" key="2">
    <source>
        <dbReference type="Proteomes" id="UP000326396"/>
    </source>
</evidence>
<dbReference type="Proteomes" id="UP000326396">
    <property type="component" value="Unassembled WGS sequence"/>
</dbReference>
<protein>
    <recommendedName>
        <fullName evidence="3">BHLH domain-containing protein</fullName>
    </recommendedName>
</protein>
<keyword evidence="2" id="KW-1185">Reference proteome</keyword>
<accession>A0A5N6LJ29</accession>
<dbReference type="PANTHER" id="PTHR45959:SF39">
    <property type="entry name" value="MYC-TYPE, BASIC HELIX-LOOP-HELIX (BHLH) DOMAIN-CONTAINING PROTEIN-RELATED"/>
    <property type="match status" value="1"/>
</dbReference>
<dbReference type="OrthoDB" id="1523621at2759"/>
<organism evidence="1 2">
    <name type="scientific">Mikania micrantha</name>
    <name type="common">bitter vine</name>
    <dbReference type="NCBI Taxonomy" id="192012"/>
    <lineage>
        <taxon>Eukaryota</taxon>
        <taxon>Viridiplantae</taxon>
        <taxon>Streptophyta</taxon>
        <taxon>Embryophyta</taxon>
        <taxon>Tracheophyta</taxon>
        <taxon>Spermatophyta</taxon>
        <taxon>Magnoliopsida</taxon>
        <taxon>eudicotyledons</taxon>
        <taxon>Gunneridae</taxon>
        <taxon>Pentapetalae</taxon>
        <taxon>asterids</taxon>
        <taxon>campanulids</taxon>
        <taxon>Asterales</taxon>
        <taxon>Asteraceae</taxon>
        <taxon>Asteroideae</taxon>
        <taxon>Heliantheae alliance</taxon>
        <taxon>Eupatorieae</taxon>
        <taxon>Mikania</taxon>
    </lineage>
</organism>
<name>A0A5N6LJ29_9ASTR</name>